<dbReference type="EMBL" id="CP098400">
    <property type="protein sequence ID" value="URW79875.1"/>
    <property type="molecule type" value="Genomic_DNA"/>
</dbReference>
<dbReference type="AlphaFoldDB" id="A0A9J6ZQH2"/>
<dbReference type="KEGG" id="alkq:M9189_00690"/>
<accession>A0A9J6ZQH2</accession>
<feature type="transmembrane region" description="Helical" evidence="1">
    <location>
        <begin position="9"/>
        <end position="28"/>
    </location>
</feature>
<gene>
    <name evidence="2" type="ORF">M9189_00690</name>
</gene>
<keyword evidence="1" id="KW-1133">Transmembrane helix</keyword>
<keyword evidence="1" id="KW-0812">Transmembrane</keyword>
<evidence type="ECO:0000256" key="1">
    <source>
        <dbReference type="SAM" id="Phobius"/>
    </source>
</evidence>
<proteinExistence type="predicted"/>
<feature type="transmembrane region" description="Helical" evidence="1">
    <location>
        <begin position="34"/>
        <end position="55"/>
    </location>
</feature>
<protein>
    <submittedName>
        <fullName evidence="2">Uncharacterized protein</fullName>
    </submittedName>
</protein>
<feature type="transmembrane region" description="Helical" evidence="1">
    <location>
        <begin position="101"/>
        <end position="120"/>
    </location>
</feature>
<name>A0A9J6ZQH2_9BACT</name>
<reference evidence="2" key="1">
    <citation type="submission" date="2022-05" db="EMBL/GenBank/DDBJ databases">
        <authorList>
            <person name="Sun X."/>
        </authorList>
    </citation>
    <scope>NUCLEOTIDE SEQUENCE</scope>
    <source>
        <strain evidence="2">Ai-910</strain>
    </source>
</reference>
<evidence type="ECO:0000313" key="3">
    <source>
        <dbReference type="Proteomes" id="UP001056426"/>
    </source>
</evidence>
<sequence length="136" mass="15989">MTKILIKELILGIFVLALGLFGFSYFETGVFKKWVIFSFLITGFMMFSTLITDLTRMIKPTLIGLVLISSTFIFQIILVIILFIFLEPDNIKHRITVKTGLPVYLIMLAVDLYWKIKWVFLPKERKRLNVNRYDLF</sequence>
<dbReference type="Proteomes" id="UP001056426">
    <property type="component" value="Chromosome"/>
</dbReference>
<organism evidence="2 3">
    <name type="scientific">Xiashengella succiniciproducens</name>
    <dbReference type="NCBI Taxonomy" id="2949635"/>
    <lineage>
        <taxon>Bacteria</taxon>
        <taxon>Pseudomonadati</taxon>
        <taxon>Bacteroidota</taxon>
        <taxon>Bacteroidia</taxon>
        <taxon>Marinilabiliales</taxon>
        <taxon>Marinilabiliaceae</taxon>
        <taxon>Xiashengella</taxon>
    </lineage>
</organism>
<evidence type="ECO:0000313" key="2">
    <source>
        <dbReference type="EMBL" id="URW79875.1"/>
    </source>
</evidence>
<keyword evidence="1" id="KW-0472">Membrane</keyword>
<dbReference type="RefSeq" id="WP_250723987.1">
    <property type="nucleotide sequence ID" value="NZ_CP098400.1"/>
</dbReference>
<reference evidence="2" key="2">
    <citation type="submission" date="2022-06" db="EMBL/GenBank/DDBJ databases">
        <title>Xiashengella guii gen. nov. sp. nov., a bacterium isolated form anaerobic digestion tank.</title>
        <authorList>
            <person name="Huang H."/>
        </authorList>
    </citation>
    <scope>NUCLEOTIDE SEQUENCE</scope>
    <source>
        <strain evidence="2">Ai-910</strain>
    </source>
</reference>
<feature type="transmembrane region" description="Helical" evidence="1">
    <location>
        <begin position="62"/>
        <end position="86"/>
    </location>
</feature>
<keyword evidence="3" id="KW-1185">Reference proteome</keyword>